<feature type="coiled-coil region" evidence="4">
    <location>
        <begin position="22"/>
        <end position="49"/>
    </location>
</feature>
<proteinExistence type="inferred from homology"/>
<dbReference type="AlphaFoldDB" id="A0AAV4RM97"/>
<reference evidence="5 6" key="1">
    <citation type="submission" date="2021-06" db="EMBL/GenBank/DDBJ databases">
        <title>Caerostris extrusa draft genome.</title>
        <authorList>
            <person name="Kono N."/>
            <person name="Arakawa K."/>
        </authorList>
    </citation>
    <scope>NUCLEOTIDE SEQUENCE [LARGE SCALE GENOMIC DNA]</scope>
</reference>
<dbReference type="Proteomes" id="UP001054945">
    <property type="component" value="Unassembled WGS sequence"/>
</dbReference>
<evidence type="ECO:0000256" key="1">
    <source>
        <dbReference type="ARBA" id="ARBA00008045"/>
    </source>
</evidence>
<keyword evidence="4" id="KW-0175">Coiled coil</keyword>
<evidence type="ECO:0000313" key="5">
    <source>
        <dbReference type="EMBL" id="GIY21410.1"/>
    </source>
</evidence>
<dbReference type="GO" id="GO:0005737">
    <property type="term" value="C:cytoplasm"/>
    <property type="evidence" value="ECO:0007669"/>
    <property type="project" value="TreeGrafter"/>
</dbReference>
<evidence type="ECO:0000256" key="2">
    <source>
        <dbReference type="ARBA" id="ARBA00011695"/>
    </source>
</evidence>
<name>A0AAV4RM97_CAEEX</name>
<organism evidence="5 6">
    <name type="scientific">Caerostris extrusa</name>
    <name type="common">Bark spider</name>
    <name type="synonym">Caerostris bankana</name>
    <dbReference type="NCBI Taxonomy" id="172846"/>
    <lineage>
        <taxon>Eukaryota</taxon>
        <taxon>Metazoa</taxon>
        <taxon>Ecdysozoa</taxon>
        <taxon>Arthropoda</taxon>
        <taxon>Chelicerata</taxon>
        <taxon>Arachnida</taxon>
        <taxon>Araneae</taxon>
        <taxon>Araneomorphae</taxon>
        <taxon>Entelegynae</taxon>
        <taxon>Araneoidea</taxon>
        <taxon>Araneidae</taxon>
        <taxon>Caerostris</taxon>
    </lineage>
</organism>
<dbReference type="SUPFAM" id="SSF46579">
    <property type="entry name" value="Prefoldin"/>
    <property type="match status" value="1"/>
</dbReference>
<dbReference type="InterPro" id="IPR016661">
    <property type="entry name" value="PFDN4"/>
</dbReference>
<dbReference type="Pfam" id="PF01920">
    <property type="entry name" value="Prefoldin_2"/>
    <property type="match status" value="1"/>
</dbReference>
<evidence type="ECO:0000313" key="6">
    <source>
        <dbReference type="Proteomes" id="UP001054945"/>
    </source>
</evidence>
<accession>A0AAV4RM97</accession>
<dbReference type="PANTHER" id="PTHR21100:SF9">
    <property type="entry name" value="PREFOLDIN SUBUNIT 4"/>
    <property type="match status" value="1"/>
</dbReference>
<evidence type="ECO:0000256" key="3">
    <source>
        <dbReference type="ARBA" id="ARBA00023186"/>
    </source>
</evidence>
<dbReference type="GO" id="GO:0051082">
    <property type="term" value="F:unfolded protein binding"/>
    <property type="evidence" value="ECO:0007669"/>
    <property type="project" value="InterPro"/>
</dbReference>
<dbReference type="InterPro" id="IPR002777">
    <property type="entry name" value="PFD_beta-like"/>
</dbReference>
<dbReference type="PANTHER" id="PTHR21100">
    <property type="entry name" value="PREFOLDIN SUBUNIT 4"/>
    <property type="match status" value="1"/>
</dbReference>
<comment type="subunit">
    <text evidence="2">Heterohexamer of two PFD-alpha type and four PFD-beta type subunits.</text>
</comment>
<dbReference type="EMBL" id="BPLR01008017">
    <property type="protein sequence ID" value="GIY21410.1"/>
    <property type="molecule type" value="Genomic_DNA"/>
</dbReference>
<gene>
    <name evidence="5" type="ORF">CEXT_716731</name>
</gene>
<dbReference type="GO" id="GO:0006457">
    <property type="term" value="P:protein folding"/>
    <property type="evidence" value="ECO:0007669"/>
    <property type="project" value="InterPro"/>
</dbReference>
<keyword evidence="3" id="KW-0143">Chaperone</keyword>
<evidence type="ECO:0000256" key="4">
    <source>
        <dbReference type="SAM" id="Coils"/>
    </source>
</evidence>
<keyword evidence="6" id="KW-1185">Reference proteome</keyword>
<dbReference type="GO" id="GO:0016272">
    <property type="term" value="C:prefoldin complex"/>
    <property type="evidence" value="ECO:0007669"/>
    <property type="project" value="InterPro"/>
</dbReference>
<comment type="caution">
    <text evidence="5">The sequence shown here is derived from an EMBL/GenBank/DDBJ whole genome shotgun (WGS) entry which is preliminary data.</text>
</comment>
<sequence>MSGSSDSDMNVSFEDQQKINKFARHNARLDDIIEELKTKEHELQALEDAESDLMMTEMALVPCRIGDVLIFMTRDEAQDVIEKKKENVANLNNINFKRIDSDGENKDALLIENVLYIFITL</sequence>
<protein>
    <submittedName>
        <fullName evidence="5">Prefoldin subunit 4</fullName>
    </submittedName>
</protein>
<comment type="similarity">
    <text evidence="1">Belongs to the prefoldin subunit beta family.</text>
</comment>